<dbReference type="InterPro" id="IPR008969">
    <property type="entry name" value="CarboxyPept-like_regulatory"/>
</dbReference>
<accession>A0A1X0YA97</accession>
<keyword evidence="3" id="KW-1185">Reference proteome</keyword>
<comment type="caution">
    <text evidence="2">The sequence shown here is derived from an EMBL/GenBank/DDBJ whole genome shotgun (WGS) entry which is preliminary data.</text>
</comment>
<dbReference type="PROSITE" id="PS51257">
    <property type="entry name" value="PROKAR_LIPOPROTEIN"/>
    <property type="match status" value="1"/>
</dbReference>
<dbReference type="Gene3D" id="2.60.40.1120">
    <property type="entry name" value="Carboxypeptidase-like, regulatory domain"/>
    <property type="match status" value="1"/>
</dbReference>
<sequence length="289" mass="31395">MSKSGWWLLPVAAVFFLAGCASSRPAASVDKTTVAAQEEQAVDGVSGYEQQDGRTGLVGRVFLKDGGQPLAGAYVNIYPDTTSNLLGPSQFISSPTDEDGYYRIDVPAGTYYIVARKRTTGEPSGPLAPGDYYSEHRRIRAEVKSGRLARVDLEVVPMKAPMFFKKNLADRRTDTGIRGRLVDASGKPVPGSFAIAYVDDNLKRLPDYASTLSDGQGRFTIYLPKGGTYYLAGRVHAWDMPHPGELYGKLGGDQPKPLAVKKGSFVEDVTLVLTPFTGTYKPGKSRRPY</sequence>
<evidence type="ECO:0008006" key="4">
    <source>
        <dbReference type="Google" id="ProtNLM"/>
    </source>
</evidence>
<reference evidence="2 3" key="1">
    <citation type="submission" date="2017-03" db="EMBL/GenBank/DDBJ databases">
        <title>Genome sequence of Geothermobacter sp. EPR-M, Deep-Sea Iron Reducer.</title>
        <authorList>
            <person name="Tully B."/>
            <person name="Savalia P."/>
            <person name="Abuyen K."/>
            <person name="Baughan C."/>
            <person name="Romero E."/>
            <person name="Ronkowski C."/>
            <person name="Torres B."/>
            <person name="Tremblay J."/>
            <person name="Trujillo A."/>
            <person name="Tyler M."/>
            <person name="Perez-Rodriguez I."/>
            <person name="Amend J."/>
        </authorList>
    </citation>
    <scope>NUCLEOTIDE SEQUENCE [LARGE SCALE GENOMIC DNA]</scope>
    <source>
        <strain evidence="2 3">EPR-M</strain>
    </source>
</reference>
<evidence type="ECO:0000313" key="2">
    <source>
        <dbReference type="EMBL" id="ORJ62150.1"/>
    </source>
</evidence>
<dbReference type="InterPro" id="IPR013784">
    <property type="entry name" value="Carb-bd-like_fold"/>
</dbReference>
<keyword evidence="1" id="KW-0732">Signal</keyword>
<feature type="signal peptide" evidence="1">
    <location>
        <begin position="1"/>
        <end position="26"/>
    </location>
</feature>
<dbReference type="SUPFAM" id="SSF49452">
    <property type="entry name" value="Starch-binding domain-like"/>
    <property type="match status" value="1"/>
</dbReference>
<dbReference type="RefSeq" id="WP_085009704.1">
    <property type="nucleotide sequence ID" value="NZ_NAAD01000004.1"/>
</dbReference>
<evidence type="ECO:0000313" key="3">
    <source>
        <dbReference type="Proteomes" id="UP000193136"/>
    </source>
</evidence>
<dbReference type="AlphaFoldDB" id="A0A1X0YA97"/>
<dbReference type="GO" id="GO:0030246">
    <property type="term" value="F:carbohydrate binding"/>
    <property type="evidence" value="ECO:0007669"/>
    <property type="project" value="InterPro"/>
</dbReference>
<feature type="chain" id="PRO_5012733019" description="Carboxypeptidase regulatory-like domain-containing protein" evidence="1">
    <location>
        <begin position="27"/>
        <end position="289"/>
    </location>
</feature>
<protein>
    <recommendedName>
        <fullName evidence="4">Carboxypeptidase regulatory-like domain-containing protein</fullName>
    </recommendedName>
</protein>
<dbReference type="SUPFAM" id="SSF49464">
    <property type="entry name" value="Carboxypeptidase regulatory domain-like"/>
    <property type="match status" value="1"/>
</dbReference>
<evidence type="ECO:0000256" key="1">
    <source>
        <dbReference type="SAM" id="SignalP"/>
    </source>
</evidence>
<dbReference type="EMBL" id="NAAD01000004">
    <property type="protein sequence ID" value="ORJ62150.1"/>
    <property type="molecule type" value="Genomic_DNA"/>
</dbReference>
<dbReference type="Proteomes" id="UP000193136">
    <property type="component" value="Unassembled WGS sequence"/>
</dbReference>
<dbReference type="OrthoDB" id="5401722at2"/>
<organism evidence="2 3">
    <name type="scientific">Geothermobacter hydrogeniphilus</name>
    <dbReference type="NCBI Taxonomy" id="1969733"/>
    <lineage>
        <taxon>Bacteria</taxon>
        <taxon>Pseudomonadati</taxon>
        <taxon>Thermodesulfobacteriota</taxon>
        <taxon>Desulfuromonadia</taxon>
        <taxon>Desulfuromonadales</taxon>
        <taxon>Geothermobacteraceae</taxon>
        <taxon>Geothermobacter</taxon>
    </lineage>
</organism>
<gene>
    <name evidence="2" type="ORF">B5V00_05225</name>
</gene>
<name>A0A1X0YA97_9BACT</name>
<proteinExistence type="predicted"/>